<name>A8F338_RICM5</name>
<reference evidence="1 2" key="1">
    <citation type="journal article" date="2007" name="Genome Res.">
        <title>Lateral gene transfer between obligate intracellular bacteria: evidence from the Rickettsia massiliae genome.</title>
        <authorList>
            <person name="Blanc G."/>
            <person name="Ogata H."/>
            <person name="Robert C."/>
            <person name="Audic S."/>
            <person name="Claverie J.-M."/>
            <person name="Raoult D."/>
        </authorList>
    </citation>
    <scope>NUCLEOTIDE SEQUENCE [LARGE SCALE GENOMIC DNA]</scope>
    <source>
        <strain evidence="2">Mtu5</strain>
    </source>
</reference>
<keyword evidence="1" id="KW-0614">Plasmid</keyword>
<dbReference type="EMBL" id="CP000684">
    <property type="protein sequence ID" value="ABV85324.1"/>
    <property type="molecule type" value="Genomic_DNA"/>
</dbReference>
<proteinExistence type="predicted"/>
<evidence type="ECO:0000313" key="1">
    <source>
        <dbReference type="EMBL" id="ABV85324.1"/>
    </source>
</evidence>
<sequence length="90" mass="10070">MLVNPYNLMVIVCSNSFSRRGSLTSAFTLAKVDATGFSSTKPGILFCIPCFIYLSEYEYFLALTIACSSSNSCFHHDAPYNTSHMLYLKF</sequence>
<dbReference type="KEGG" id="rms:RMA_p07"/>
<gene>
    <name evidence="1" type="ordered locus">RMA_p07</name>
</gene>
<keyword evidence="2" id="KW-1185">Reference proteome</keyword>
<dbReference type="Proteomes" id="UP000001311">
    <property type="component" value="Plasmid pRMA"/>
</dbReference>
<protein>
    <submittedName>
        <fullName evidence="1">Uncharacterized protein</fullName>
    </submittedName>
</protein>
<geneLocation type="plasmid" evidence="1 2">
    <name>pRMA</name>
</geneLocation>
<dbReference type="HOGENOM" id="CLU_2438874_0_0_5"/>
<evidence type="ECO:0000313" key="2">
    <source>
        <dbReference type="Proteomes" id="UP000001311"/>
    </source>
</evidence>
<accession>A8F338</accession>
<dbReference type="AlphaFoldDB" id="A8F338"/>
<organism evidence="1 2">
    <name type="scientific">Rickettsia massiliae (strain Mtu5)</name>
    <dbReference type="NCBI Taxonomy" id="416276"/>
    <lineage>
        <taxon>Bacteria</taxon>
        <taxon>Pseudomonadati</taxon>
        <taxon>Pseudomonadota</taxon>
        <taxon>Alphaproteobacteria</taxon>
        <taxon>Rickettsiales</taxon>
        <taxon>Rickettsiaceae</taxon>
        <taxon>Rickettsieae</taxon>
        <taxon>Rickettsia</taxon>
        <taxon>spotted fever group</taxon>
    </lineage>
</organism>